<evidence type="ECO:0000256" key="4">
    <source>
        <dbReference type="ARBA" id="ARBA00022763"/>
    </source>
</evidence>
<dbReference type="InterPro" id="IPR011545">
    <property type="entry name" value="DEAD/DEAH_box_helicase_dom"/>
</dbReference>
<evidence type="ECO:0000256" key="12">
    <source>
        <dbReference type="ARBA" id="ARBA00034617"/>
    </source>
</evidence>
<dbReference type="PANTHER" id="PTHR47964:SF1">
    <property type="entry name" value="ATP-DEPENDENT DNA HELICASE HOMOLOG RECG, CHLOROPLASTIC"/>
    <property type="match status" value="1"/>
</dbReference>
<dbReference type="Pfam" id="PF00270">
    <property type="entry name" value="DEAD"/>
    <property type="match status" value="1"/>
</dbReference>
<keyword evidence="3 15" id="KW-0547">Nucleotide-binding</keyword>
<dbReference type="CDD" id="cd17992">
    <property type="entry name" value="DEXHc_RecG"/>
    <property type="match status" value="1"/>
</dbReference>
<evidence type="ECO:0000259" key="16">
    <source>
        <dbReference type="PROSITE" id="PS51192"/>
    </source>
</evidence>
<dbReference type="GO" id="GO:0016887">
    <property type="term" value="F:ATP hydrolysis activity"/>
    <property type="evidence" value="ECO:0007669"/>
    <property type="project" value="RHEA"/>
</dbReference>
<dbReference type="InterPro" id="IPR027417">
    <property type="entry name" value="P-loop_NTPase"/>
</dbReference>
<evidence type="ECO:0000256" key="9">
    <source>
        <dbReference type="ARBA" id="ARBA00023172"/>
    </source>
</evidence>
<evidence type="ECO:0000256" key="6">
    <source>
        <dbReference type="ARBA" id="ARBA00022806"/>
    </source>
</evidence>
<dbReference type="Gene3D" id="3.40.50.300">
    <property type="entry name" value="P-loop containing nucleotide triphosphate hydrolases"/>
    <property type="match status" value="2"/>
</dbReference>
<evidence type="ECO:0000256" key="11">
    <source>
        <dbReference type="ARBA" id="ARBA00023235"/>
    </source>
</evidence>
<dbReference type="AlphaFoldDB" id="A0A0M6XYJ3"/>
<dbReference type="InterPro" id="IPR014001">
    <property type="entry name" value="Helicase_ATP-bd"/>
</dbReference>
<dbReference type="Gene3D" id="2.40.50.140">
    <property type="entry name" value="Nucleic acid-binding proteins"/>
    <property type="match status" value="1"/>
</dbReference>
<evidence type="ECO:0000313" key="18">
    <source>
        <dbReference type="EMBL" id="CTQ42372.1"/>
    </source>
</evidence>
<dbReference type="InterPro" id="IPR004609">
    <property type="entry name" value="ATP-dep_DNA_helicase_RecG"/>
</dbReference>
<dbReference type="Pfam" id="PF19833">
    <property type="entry name" value="RecG_dom3_C"/>
    <property type="match status" value="1"/>
</dbReference>
<keyword evidence="10 15" id="KW-0234">DNA repair</keyword>
<evidence type="ECO:0000256" key="2">
    <source>
        <dbReference type="ARBA" id="ARBA00017846"/>
    </source>
</evidence>
<comment type="catalytic activity">
    <reaction evidence="14 15">
        <text>ATP + H2O = ADP + phosphate + H(+)</text>
        <dbReference type="Rhea" id="RHEA:13065"/>
        <dbReference type="ChEBI" id="CHEBI:15377"/>
        <dbReference type="ChEBI" id="CHEBI:15378"/>
        <dbReference type="ChEBI" id="CHEBI:30616"/>
        <dbReference type="ChEBI" id="CHEBI:43474"/>
        <dbReference type="ChEBI" id="CHEBI:456216"/>
        <dbReference type="EC" id="5.6.2.4"/>
    </reaction>
</comment>
<dbReference type="Pfam" id="PF17191">
    <property type="entry name" value="RecG_wedge"/>
    <property type="match status" value="1"/>
</dbReference>
<evidence type="ECO:0000256" key="15">
    <source>
        <dbReference type="RuleBase" id="RU363016"/>
    </source>
</evidence>
<organism evidence="18 19">
    <name type="scientific">Roseibium aggregatum</name>
    <dbReference type="NCBI Taxonomy" id="187304"/>
    <lineage>
        <taxon>Bacteria</taxon>
        <taxon>Pseudomonadati</taxon>
        <taxon>Pseudomonadota</taxon>
        <taxon>Alphaproteobacteria</taxon>
        <taxon>Hyphomicrobiales</taxon>
        <taxon>Stappiaceae</taxon>
        <taxon>Roseibium</taxon>
    </lineage>
</organism>
<protein>
    <recommendedName>
        <fullName evidence="2 15">ATP-dependent DNA helicase RecG</fullName>
        <ecNumber evidence="13 15">5.6.2.4</ecNumber>
    </recommendedName>
</protein>
<evidence type="ECO:0000256" key="7">
    <source>
        <dbReference type="ARBA" id="ARBA00022840"/>
    </source>
</evidence>
<dbReference type="InterPro" id="IPR047112">
    <property type="entry name" value="RecG/Mfd"/>
</dbReference>
<keyword evidence="11" id="KW-0413">Isomerase</keyword>
<dbReference type="NCBIfam" id="TIGR00643">
    <property type="entry name" value="recG"/>
    <property type="match status" value="1"/>
</dbReference>
<dbReference type="InterPro" id="IPR012340">
    <property type="entry name" value="NA-bd_OB-fold"/>
</dbReference>
<evidence type="ECO:0000256" key="5">
    <source>
        <dbReference type="ARBA" id="ARBA00022801"/>
    </source>
</evidence>
<keyword evidence="9 15" id="KW-0233">DNA recombination</keyword>
<dbReference type="Proteomes" id="UP000048926">
    <property type="component" value="Unassembled WGS sequence"/>
</dbReference>
<gene>
    <name evidence="18" type="primary">recG</name>
    <name evidence="18" type="ORF">LAL4801_00799</name>
</gene>
<dbReference type="SMART" id="SM00490">
    <property type="entry name" value="HELICc"/>
    <property type="match status" value="1"/>
</dbReference>
<dbReference type="NCBIfam" id="NF008165">
    <property type="entry name" value="PRK10917.1-3"/>
    <property type="match status" value="1"/>
</dbReference>
<dbReference type="InterPro" id="IPR001650">
    <property type="entry name" value="Helicase_C-like"/>
</dbReference>
<dbReference type="PANTHER" id="PTHR47964">
    <property type="entry name" value="ATP-DEPENDENT DNA HELICASE HOMOLOG RECG, CHLOROPLASTIC"/>
    <property type="match status" value="1"/>
</dbReference>
<evidence type="ECO:0000256" key="13">
    <source>
        <dbReference type="ARBA" id="ARBA00034808"/>
    </source>
</evidence>
<dbReference type="GO" id="GO:0006281">
    <property type="term" value="P:DNA repair"/>
    <property type="evidence" value="ECO:0007669"/>
    <property type="project" value="UniProtKB-UniRule"/>
</dbReference>
<comment type="similarity">
    <text evidence="1 15">Belongs to the helicase family. RecG subfamily.</text>
</comment>
<dbReference type="GO" id="GO:0005524">
    <property type="term" value="F:ATP binding"/>
    <property type="evidence" value="ECO:0007669"/>
    <property type="project" value="UniProtKB-KW"/>
</dbReference>
<evidence type="ECO:0000256" key="8">
    <source>
        <dbReference type="ARBA" id="ARBA00023125"/>
    </source>
</evidence>
<dbReference type="GO" id="GO:0003677">
    <property type="term" value="F:DNA binding"/>
    <property type="evidence" value="ECO:0007669"/>
    <property type="project" value="UniProtKB-KW"/>
</dbReference>
<comment type="function">
    <text evidence="15">Plays a critical role in recombination and DNA repair. Helps process Holliday junction intermediates to mature products by catalyzing branch migration. Has replication fork regression activity, unwinds stalled or blocked replication forks to make a HJ that can be resolved. Has a DNA unwinding activity characteristic of a DNA helicase with 3'-5' polarity.</text>
</comment>
<name>A0A0M6XYJ3_9HYPH</name>
<reference evidence="19" key="1">
    <citation type="submission" date="2015-07" db="EMBL/GenBank/DDBJ databases">
        <authorList>
            <person name="Rodrigo-Torres Lidia"/>
            <person name="Arahal R.David."/>
        </authorList>
    </citation>
    <scope>NUCLEOTIDE SEQUENCE [LARGE SCALE GENOMIC DNA]</scope>
    <source>
        <strain evidence="19">CECT 4801</strain>
    </source>
</reference>
<dbReference type="SUPFAM" id="SSF52540">
    <property type="entry name" value="P-loop containing nucleoside triphosphate hydrolases"/>
    <property type="match status" value="2"/>
</dbReference>
<keyword evidence="8" id="KW-0238">DNA-binding</keyword>
<dbReference type="SUPFAM" id="SSF50249">
    <property type="entry name" value="Nucleic acid-binding proteins"/>
    <property type="match status" value="1"/>
</dbReference>
<evidence type="ECO:0000256" key="10">
    <source>
        <dbReference type="ARBA" id="ARBA00023204"/>
    </source>
</evidence>
<accession>A0A0M6XYJ3</accession>
<dbReference type="NCBIfam" id="NF008164">
    <property type="entry name" value="PRK10917.1-2"/>
    <property type="match status" value="1"/>
</dbReference>
<keyword evidence="7 15" id="KW-0067">ATP-binding</keyword>
<dbReference type="SMART" id="SM00487">
    <property type="entry name" value="DEXDc"/>
    <property type="match status" value="1"/>
</dbReference>
<keyword evidence="19" id="KW-1185">Reference proteome</keyword>
<proteinExistence type="inferred from homology"/>
<dbReference type="Pfam" id="PF00271">
    <property type="entry name" value="Helicase_C"/>
    <property type="match status" value="1"/>
</dbReference>
<keyword evidence="4 15" id="KW-0227">DNA damage</keyword>
<keyword evidence="6 15" id="KW-0347">Helicase</keyword>
<evidence type="ECO:0000256" key="3">
    <source>
        <dbReference type="ARBA" id="ARBA00022741"/>
    </source>
</evidence>
<dbReference type="InterPro" id="IPR045562">
    <property type="entry name" value="RecG_dom3_C"/>
</dbReference>
<dbReference type="InterPro" id="IPR033454">
    <property type="entry name" value="RecG_wedge"/>
</dbReference>
<dbReference type="PROSITE" id="PS51192">
    <property type="entry name" value="HELICASE_ATP_BIND_1"/>
    <property type="match status" value="1"/>
</dbReference>
<sequence length="712" mass="78329">MPCRLSKVYTPNMRPPVLDPLFAPVSTLPGIGPKIEKLVSGLVGSQPDRDATVADLLFHIPHSLIDRRHRPGIAYSENGDIVTLDVTIGRHMAPPRHSKAPYRINAYDETGQITFVFFHPRHDWLEKTFPEGERRIVSGKVEWFNERPQMVHPDYSLKPEEAEEMPAIEPVYPLTAGLSSKTLQKAVRAAVDRVPHLPEWLNYAHLHQTGWPDFAEALKTLHAPHERNDIDPASPFMQRLAYDELLASQLALAMVRAHMRTLGGVSRSPKGELQKAVIASLPFQLTGSQAKAIEEINEDLAKPVRMLRLLQGDVGAGKTVVALAALAQVIETGAQGALMAPTEILARQHYASMLPLCEKAGIRLALMTGKDSQKERRLRQEQLDAGEIDLVVGTHALFQGTVTFRNLAMVVVDEQHRFGVHQRLALSAKGNGVDVLVMTATPIPRTLVLTGFGDMDVSRLTDKPAGRKPITTVSVSLDRLDEIIGRVGAAVADGQKVYWVCPLVEESEKIDLAAVEERHRVLEHALRQRVSLVHGRMNADEKDAAMADFKSGATKVLVATTVIEVGVDVPDATIIVIEHAERFGLAQLHQLRGRVGRGDKPSSCVLLYKGPLGETAGARLNIMRQTNDGFLIAEEDLKLRGGGEILGTRQSGTPGFRIARADEHADLMEVARDDARLILELDPDLKTKRGEALRCLLYLFGRDAAIRLLRAG</sequence>
<feature type="domain" description="Helicase ATP-binding" evidence="16">
    <location>
        <begin position="299"/>
        <end position="460"/>
    </location>
</feature>
<dbReference type="STRING" id="187304.B0E33_26160"/>
<evidence type="ECO:0000256" key="14">
    <source>
        <dbReference type="ARBA" id="ARBA00048988"/>
    </source>
</evidence>
<dbReference type="NCBIfam" id="NF008168">
    <property type="entry name" value="PRK10917.2-2"/>
    <property type="match status" value="1"/>
</dbReference>
<dbReference type="GO" id="GO:0006310">
    <property type="term" value="P:DNA recombination"/>
    <property type="evidence" value="ECO:0007669"/>
    <property type="project" value="UniProtKB-UniRule"/>
</dbReference>
<comment type="catalytic activity">
    <reaction evidence="12 15">
        <text>Couples ATP hydrolysis with the unwinding of duplex DNA by translocating in the 3'-5' direction.</text>
        <dbReference type="EC" id="5.6.2.4"/>
    </reaction>
</comment>
<keyword evidence="5 15" id="KW-0378">Hydrolase</keyword>
<dbReference type="GO" id="GO:0043138">
    <property type="term" value="F:3'-5' DNA helicase activity"/>
    <property type="evidence" value="ECO:0007669"/>
    <property type="project" value="UniProtKB-EC"/>
</dbReference>
<dbReference type="EMBL" id="CXST01000001">
    <property type="protein sequence ID" value="CTQ42372.1"/>
    <property type="molecule type" value="Genomic_DNA"/>
</dbReference>
<evidence type="ECO:0000256" key="1">
    <source>
        <dbReference type="ARBA" id="ARBA00007504"/>
    </source>
</evidence>
<dbReference type="CDD" id="cd04488">
    <property type="entry name" value="RecG_wedge_OBF"/>
    <property type="match status" value="1"/>
</dbReference>
<feature type="domain" description="Helicase C-terminal" evidence="17">
    <location>
        <begin position="479"/>
        <end position="638"/>
    </location>
</feature>
<dbReference type="EC" id="5.6.2.4" evidence="13 15"/>
<evidence type="ECO:0000313" key="19">
    <source>
        <dbReference type="Proteomes" id="UP000048926"/>
    </source>
</evidence>
<dbReference type="PROSITE" id="PS51194">
    <property type="entry name" value="HELICASE_CTER"/>
    <property type="match status" value="1"/>
</dbReference>
<evidence type="ECO:0000259" key="17">
    <source>
        <dbReference type="PROSITE" id="PS51194"/>
    </source>
</evidence>